<evidence type="ECO:0000256" key="3">
    <source>
        <dbReference type="ARBA" id="ARBA00022475"/>
    </source>
</evidence>
<comment type="subcellular location">
    <subcellularLocation>
        <location evidence="1">Cell membrane</location>
        <topology evidence="1">Multi-pass membrane protein</topology>
    </subcellularLocation>
</comment>
<dbReference type="Proteomes" id="UP000886289">
    <property type="component" value="Unassembled WGS sequence"/>
</dbReference>
<comment type="similarity">
    <text evidence="2">Belongs to the polysaccharide synthase family.</text>
</comment>
<feature type="transmembrane region" description="Helical" evidence="7">
    <location>
        <begin position="127"/>
        <end position="153"/>
    </location>
</feature>
<proteinExistence type="inferred from homology"/>
<comment type="caution">
    <text evidence="8">The sequence shown here is derived from an EMBL/GenBank/DDBJ whole genome shotgun (WGS) entry which is preliminary data.</text>
</comment>
<evidence type="ECO:0000256" key="4">
    <source>
        <dbReference type="ARBA" id="ARBA00022692"/>
    </source>
</evidence>
<dbReference type="EMBL" id="DRBS01000295">
    <property type="protein sequence ID" value="HDD44768.1"/>
    <property type="molecule type" value="Genomic_DNA"/>
</dbReference>
<evidence type="ECO:0000256" key="2">
    <source>
        <dbReference type="ARBA" id="ARBA00007430"/>
    </source>
</evidence>
<feature type="transmembrane region" description="Helical" evidence="7">
    <location>
        <begin position="7"/>
        <end position="25"/>
    </location>
</feature>
<feature type="transmembrane region" description="Helical" evidence="7">
    <location>
        <begin position="72"/>
        <end position="89"/>
    </location>
</feature>
<evidence type="ECO:0000256" key="5">
    <source>
        <dbReference type="ARBA" id="ARBA00022989"/>
    </source>
</evidence>
<feature type="transmembrane region" description="Helical" evidence="7">
    <location>
        <begin position="95"/>
        <end position="115"/>
    </location>
</feature>
<dbReference type="PANTHER" id="PTHR30250:SF10">
    <property type="entry name" value="LIPOPOLYSACCHARIDE BIOSYNTHESIS PROTEIN WZXC"/>
    <property type="match status" value="1"/>
</dbReference>
<reference evidence="8" key="1">
    <citation type="journal article" date="2020" name="mSystems">
        <title>Genome- and Community-Level Interaction Insights into Carbon Utilization and Element Cycling Functions of Hydrothermarchaeota in Hydrothermal Sediment.</title>
        <authorList>
            <person name="Zhou Z."/>
            <person name="Liu Y."/>
            <person name="Xu W."/>
            <person name="Pan J."/>
            <person name="Luo Z.H."/>
            <person name="Li M."/>
        </authorList>
    </citation>
    <scope>NUCLEOTIDE SEQUENCE [LARGE SCALE GENOMIC DNA]</scope>
    <source>
        <strain evidence="8">HyVt-233</strain>
    </source>
</reference>
<feature type="non-terminal residue" evidence="8">
    <location>
        <position position="1"/>
    </location>
</feature>
<evidence type="ECO:0000256" key="7">
    <source>
        <dbReference type="SAM" id="Phobius"/>
    </source>
</evidence>
<gene>
    <name evidence="8" type="ORF">ENG63_07920</name>
</gene>
<dbReference type="Pfam" id="PF13440">
    <property type="entry name" value="Polysacc_synt_3"/>
    <property type="match status" value="1"/>
</dbReference>
<protein>
    <submittedName>
        <fullName evidence="8">Uncharacterized protein</fullName>
    </submittedName>
</protein>
<accession>A0A7C0Y636</accession>
<sequence>EAYLKVLQVTAFLSFPIAGLIFVLAPEFTKIFLGEKWMPMVPAMQILAIFGITRSMNATIGSFFQGFGKPNIITFGAGFQLVVLAAIIYPLTSKWGIFGTSLAVVIPNVLVALYLNKKLASAMNYKLVRFLNPLFTPIAGGSAMCGFIFFFQIWTDGSLINFLLSVLLGCSIYLIVTYKIDKIFNYGLKSTLIQLLKEARV</sequence>
<feature type="transmembrane region" description="Helical" evidence="7">
    <location>
        <begin position="159"/>
        <end position="180"/>
    </location>
</feature>
<dbReference type="GO" id="GO:0005886">
    <property type="term" value="C:plasma membrane"/>
    <property type="evidence" value="ECO:0007669"/>
    <property type="project" value="UniProtKB-SubCell"/>
</dbReference>
<keyword evidence="6 7" id="KW-0472">Membrane</keyword>
<dbReference type="AlphaFoldDB" id="A0A7C0Y636"/>
<dbReference type="InterPro" id="IPR050833">
    <property type="entry name" value="Poly_Biosynth_Transport"/>
</dbReference>
<feature type="transmembrane region" description="Helical" evidence="7">
    <location>
        <begin position="37"/>
        <end position="60"/>
    </location>
</feature>
<keyword evidence="3" id="KW-1003">Cell membrane</keyword>
<organism evidence="8">
    <name type="scientific">Desulfofervidus auxilii</name>
    <dbReference type="NCBI Taxonomy" id="1621989"/>
    <lineage>
        <taxon>Bacteria</taxon>
        <taxon>Pseudomonadati</taxon>
        <taxon>Thermodesulfobacteriota</taxon>
        <taxon>Candidatus Desulfofervidia</taxon>
        <taxon>Candidatus Desulfofervidales</taxon>
        <taxon>Candidatus Desulfofervidaceae</taxon>
        <taxon>Candidatus Desulfofervidus</taxon>
    </lineage>
</organism>
<name>A0A7C0Y636_DESA2</name>
<evidence type="ECO:0000313" key="8">
    <source>
        <dbReference type="EMBL" id="HDD44768.1"/>
    </source>
</evidence>
<dbReference type="PANTHER" id="PTHR30250">
    <property type="entry name" value="PST FAMILY PREDICTED COLANIC ACID TRANSPORTER"/>
    <property type="match status" value="1"/>
</dbReference>
<keyword evidence="4 7" id="KW-0812">Transmembrane</keyword>
<evidence type="ECO:0000256" key="1">
    <source>
        <dbReference type="ARBA" id="ARBA00004651"/>
    </source>
</evidence>
<keyword evidence="5 7" id="KW-1133">Transmembrane helix</keyword>
<evidence type="ECO:0000256" key="6">
    <source>
        <dbReference type="ARBA" id="ARBA00023136"/>
    </source>
</evidence>